<evidence type="ECO:0000313" key="1">
    <source>
        <dbReference type="EMBL" id="JAD76742.1"/>
    </source>
</evidence>
<name>A0A0A9CZ19_ARUDO</name>
<dbReference type="EMBL" id="GBRH01221153">
    <property type="protein sequence ID" value="JAD76742.1"/>
    <property type="molecule type" value="Transcribed_RNA"/>
</dbReference>
<protein>
    <submittedName>
        <fullName evidence="1">Uncharacterized protein</fullName>
    </submittedName>
</protein>
<dbReference type="AlphaFoldDB" id="A0A0A9CZ19"/>
<accession>A0A0A9CZ19</accession>
<reference evidence="1" key="1">
    <citation type="submission" date="2014-09" db="EMBL/GenBank/DDBJ databases">
        <authorList>
            <person name="Magalhaes I.L.F."/>
            <person name="Oliveira U."/>
            <person name="Santos F.R."/>
            <person name="Vidigal T.H.D.A."/>
            <person name="Brescovit A.D."/>
            <person name="Santos A.J."/>
        </authorList>
    </citation>
    <scope>NUCLEOTIDE SEQUENCE</scope>
    <source>
        <tissue evidence="1">Shoot tissue taken approximately 20 cm above the soil surface</tissue>
    </source>
</reference>
<sequence>MKLEFCICFISSCCFCSEKLVPVELLSVIYESILFLFHNASLR</sequence>
<proteinExistence type="predicted"/>
<reference evidence="1" key="2">
    <citation type="journal article" date="2015" name="Data Brief">
        <title>Shoot transcriptome of the giant reed, Arundo donax.</title>
        <authorList>
            <person name="Barrero R.A."/>
            <person name="Guerrero F.D."/>
            <person name="Moolhuijzen P."/>
            <person name="Goolsby J.A."/>
            <person name="Tidwell J."/>
            <person name="Bellgard S.E."/>
            <person name="Bellgard M.I."/>
        </authorList>
    </citation>
    <scope>NUCLEOTIDE SEQUENCE</scope>
    <source>
        <tissue evidence="1">Shoot tissue taken approximately 20 cm above the soil surface</tissue>
    </source>
</reference>
<organism evidence="1">
    <name type="scientific">Arundo donax</name>
    <name type="common">Giant reed</name>
    <name type="synonym">Donax arundinaceus</name>
    <dbReference type="NCBI Taxonomy" id="35708"/>
    <lineage>
        <taxon>Eukaryota</taxon>
        <taxon>Viridiplantae</taxon>
        <taxon>Streptophyta</taxon>
        <taxon>Embryophyta</taxon>
        <taxon>Tracheophyta</taxon>
        <taxon>Spermatophyta</taxon>
        <taxon>Magnoliopsida</taxon>
        <taxon>Liliopsida</taxon>
        <taxon>Poales</taxon>
        <taxon>Poaceae</taxon>
        <taxon>PACMAD clade</taxon>
        <taxon>Arundinoideae</taxon>
        <taxon>Arundineae</taxon>
        <taxon>Arundo</taxon>
    </lineage>
</organism>